<sequence length="111" mass="13100">MAESTQRTLIYTQASRRTKGLWLRDGAISLMTWMLWGYLLLHPVYYFFFSDGELISPLLKLSLIDILAWAGGILAVTLSLYHLWSRAHHCKWWWRRRNLLKQAEMEMLGEG</sequence>
<keyword evidence="1" id="KW-0812">Transmembrane</keyword>
<dbReference type="AlphaFoldDB" id="Q2SAS3"/>
<dbReference type="Proteomes" id="UP000000238">
    <property type="component" value="Chromosome"/>
</dbReference>
<gene>
    <name evidence="2" type="ordered locus">HCH_05592</name>
</gene>
<dbReference type="KEGG" id="hch:HCH_05592"/>
<protein>
    <recommendedName>
        <fullName evidence="4">Poly-beta-1,6-N-acetyl-D-glucosamine biosynthesis protein PgaD</fullName>
    </recommendedName>
</protein>
<name>Q2SAS3_HAHCH</name>
<organism evidence="2 3">
    <name type="scientific">Hahella chejuensis (strain KCTC 2396)</name>
    <dbReference type="NCBI Taxonomy" id="349521"/>
    <lineage>
        <taxon>Bacteria</taxon>
        <taxon>Pseudomonadati</taxon>
        <taxon>Pseudomonadota</taxon>
        <taxon>Gammaproteobacteria</taxon>
        <taxon>Oceanospirillales</taxon>
        <taxon>Hahellaceae</taxon>
        <taxon>Hahella</taxon>
    </lineage>
</organism>
<feature type="transmembrane region" description="Helical" evidence="1">
    <location>
        <begin position="21"/>
        <end position="41"/>
    </location>
</feature>
<reference evidence="2 3" key="1">
    <citation type="journal article" date="2005" name="Nucleic Acids Res.">
        <title>Genomic blueprint of Hahella chejuensis, a marine microbe producing an algicidal agent.</title>
        <authorList>
            <person name="Jeong H."/>
            <person name="Yim J.H."/>
            <person name="Lee C."/>
            <person name="Choi S.-H."/>
            <person name="Park Y.K."/>
            <person name="Yoon S.H."/>
            <person name="Hur C.-G."/>
            <person name="Kang H.-Y."/>
            <person name="Kim D."/>
            <person name="Lee H.H."/>
            <person name="Park K.H."/>
            <person name="Park S.-H."/>
            <person name="Park H.-S."/>
            <person name="Lee H.K."/>
            <person name="Oh T.K."/>
            <person name="Kim J.F."/>
        </authorList>
    </citation>
    <scope>NUCLEOTIDE SEQUENCE [LARGE SCALE GENOMIC DNA]</scope>
    <source>
        <strain evidence="2 3">KCTC 2396</strain>
    </source>
</reference>
<feature type="transmembrane region" description="Helical" evidence="1">
    <location>
        <begin position="61"/>
        <end position="84"/>
    </location>
</feature>
<evidence type="ECO:0000313" key="2">
    <source>
        <dbReference type="EMBL" id="ABC32251.1"/>
    </source>
</evidence>
<dbReference type="STRING" id="349521.HCH_05592"/>
<proteinExistence type="predicted"/>
<evidence type="ECO:0008006" key="4">
    <source>
        <dbReference type="Google" id="ProtNLM"/>
    </source>
</evidence>
<keyword evidence="1" id="KW-0472">Membrane</keyword>
<dbReference type="HOGENOM" id="CLU_2154820_0_0_6"/>
<evidence type="ECO:0000313" key="3">
    <source>
        <dbReference type="Proteomes" id="UP000000238"/>
    </source>
</evidence>
<accession>Q2SAS3</accession>
<dbReference type="OrthoDB" id="9793824at2"/>
<keyword evidence="1" id="KW-1133">Transmembrane helix</keyword>
<dbReference type="EMBL" id="CP000155">
    <property type="protein sequence ID" value="ABC32251.1"/>
    <property type="molecule type" value="Genomic_DNA"/>
</dbReference>
<keyword evidence="3" id="KW-1185">Reference proteome</keyword>
<evidence type="ECO:0000256" key="1">
    <source>
        <dbReference type="SAM" id="Phobius"/>
    </source>
</evidence>